<dbReference type="EMBL" id="JAPEIS010000012">
    <property type="protein sequence ID" value="KAJ8061321.1"/>
    <property type="molecule type" value="Genomic_DNA"/>
</dbReference>
<feature type="region of interest" description="Disordered" evidence="1">
    <location>
        <begin position="355"/>
        <end position="389"/>
    </location>
</feature>
<dbReference type="PROSITE" id="PS00028">
    <property type="entry name" value="ZINC_FINGER_C2H2_1"/>
    <property type="match status" value="1"/>
</dbReference>
<accession>A0A9X0DF69</accession>
<reference evidence="3" key="1">
    <citation type="submission" date="2022-11" db="EMBL/GenBank/DDBJ databases">
        <title>Genome Resource of Sclerotinia nivalis Strain SnTB1, a Plant Pathogen Isolated from American Ginseng.</title>
        <authorList>
            <person name="Fan S."/>
        </authorList>
    </citation>
    <scope>NUCLEOTIDE SEQUENCE</scope>
    <source>
        <strain evidence="3">SnTB1</strain>
    </source>
</reference>
<dbReference type="SMART" id="SM00355">
    <property type="entry name" value="ZnF_C2H2"/>
    <property type="match status" value="4"/>
</dbReference>
<evidence type="ECO:0000256" key="1">
    <source>
        <dbReference type="SAM" id="MobiDB-lite"/>
    </source>
</evidence>
<proteinExistence type="predicted"/>
<protein>
    <recommendedName>
        <fullName evidence="2">C2H2-type domain-containing protein</fullName>
    </recommendedName>
</protein>
<feature type="compositionally biased region" description="Polar residues" evidence="1">
    <location>
        <begin position="167"/>
        <end position="184"/>
    </location>
</feature>
<dbReference type="OrthoDB" id="3501905at2759"/>
<keyword evidence="4" id="KW-1185">Reference proteome</keyword>
<feature type="region of interest" description="Disordered" evidence="1">
    <location>
        <begin position="167"/>
        <end position="193"/>
    </location>
</feature>
<evidence type="ECO:0000313" key="3">
    <source>
        <dbReference type="EMBL" id="KAJ8061321.1"/>
    </source>
</evidence>
<evidence type="ECO:0000259" key="2">
    <source>
        <dbReference type="PROSITE" id="PS00028"/>
    </source>
</evidence>
<dbReference type="InterPro" id="IPR013087">
    <property type="entry name" value="Znf_C2H2_type"/>
</dbReference>
<name>A0A9X0DF69_9HELO</name>
<evidence type="ECO:0000313" key="4">
    <source>
        <dbReference type="Proteomes" id="UP001152300"/>
    </source>
</evidence>
<organism evidence="3 4">
    <name type="scientific">Sclerotinia nivalis</name>
    <dbReference type="NCBI Taxonomy" id="352851"/>
    <lineage>
        <taxon>Eukaryota</taxon>
        <taxon>Fungi</taxon>
        <taxon>Dikarya</taxon>
        <taxon>Ascomycota</taxon>
        <taxon>Pezizomycotina</taxon>
        <taxon>Leotiomycetes</taxon>
        <taxon>Helotiales</taxon>
        <taxon>Sclerotiniaceae</taxon>
        <taxon>Sclerotinia</taxon>
    </lineage>
</organism>
<feature type="domain" description="C2H2-type" evidence="2">
    <location>
        <begin position="417"/>
        <end position="440"/>
    </location>
</feature>
<dbReference type="Proteomes" id="UP001152300">
    <property type="component" value="Unassembled WGS sequence"/>
</dbReference>
<comment type="caution">
    <text evidence="3">The sequence shown here is derived from an EMBL/GenBank/DDBJ whole genome shotgun (WGS) entry which is preliminary data.</text>
</comment>
<gene>
    <name evidence="3" type="ORF">OCU04_010384</name>
</gene>
<sequence>MTHQDNESWMRYSAKYSSPPPHYGTVDQNQTIPYASRRSSQMDQNLPSYDTTFQTNNFNAAYEVNKKPLASVPSYPDTFPDTITTPHLVDQLQNASTFSNATTDLSHSNNATQAYENDRIETSPAITNPFNNVRYNRSSHYSLENNGSDYYNGVSATYVDSTGNISQQTLSSPQIHQHSMNTPNYGGAEFPKYGSDLSLQTSYPYPSSTPQRSSSRYRHSILNSLTTAPNDTSMGSEAVFSAPQYNKWHMEKPPDIQYTPLENSLAGGTMSSAYAQPQDLSYMMIQVDASPNRDGQTSQYHDHHMSRQTLQTPVLHQQRRISVPTNSFASMDLNSSEPLYDYDGMGYADTIQHRQYQTHHSHRPSQSTTIDDISPRKYPSKCPHSDCLSKPNKTKSFTRENEWRDHFYRTHEKRYRCDFTNCLMVFGTEADAKRHRLAVHKIGKEEAKQYSCSVQNCGARQMNFTRGDKFKDHRDRWHGPFYCTKQDCTRGSGHGFRDQAALDAHSQKKHIHG</sequence>
<dbReference type="AlphaFoldDB" id="A0A9X0DF69"/>